<protein>
    <recommendedName>
        <fullName evidence="4">Aminoglycoside N(3)-acetyltransferase</fullName>
        <ecNumber evidence="4">2.3.1.-</ecNumber>
    </recommendedName>
</protein>
<dbReference type="InterPro" id="IPR028345">
    <property type="entry name" value="Antibiotic_NAT-like"/>
</dbReference>
<dbReference type="AlphaFoldDB" id="A0A927CLJ1"/>
<evidence type="ECO:0000256" key="1">
    <source>
        <dbReference type="ARBA" id="ARBA00006383"/>
    </source>
</evidence>
<dbReference type="SUPFAM" id="SSF110710">
    <property type="entry name" value="TTHA0583/YokD-like"/>
    <property type="match status" value="1"/>
</dbReference>
<comment type="similarity">
    <text evidence="1 4">Belongs to the antibiotic N-acetyltransferase family.</text>
</comment>
<evidence type="ECO:0000313" key="5">
    <source>
        <dbReference type="EMBL" id="MBD2869427.1"/>
    </source>
</evidence>
<keyword evidence="6" id="KW-1185">Reference proteome</keyword>
<name>A0A927CLJ1_9BACL</name>
<organism evidence="5 6">
    <name type="scientific">Paenibacillus arenilitoris</name>
    <dbReference type="NCBI Taxonomy" id="2772299"/>
    <lineage>
        <taxon>Bacteria</taxon>
        <taxon>Bacillati</taxon>
        <taxon>Bacillota</taxon>
        <taxon>Bacilli</taxon>
        <taxon>Bacillales</taxon>
        <taxon>Paenibacillaceae</taxon>
        <taxon>Paenibacillus</taxon>
    </lineage>
</organism>
<dbReference type="GO" id="GO:0046353">
    <property type="term" value="F:aminoglycoside 3-N-acetyltransferase activity"/>
    <property type="evidence" value="ECO:0007669"/>
    <property type="project" value="UniProtKB-EC"/>
</dbReference>
<evidence type="ECO:0000313" key="6">
    <source>
        <dbReference type="Proteomes" id="UP000632125"/>
    </source>
</evidence>
<evidence type="ECO:0000256" key="3">
    <source>
        <dbReference type="ARBA" id="ARBA00023315"/>
    </source>
</evidence>
<gene>
    <name evidence="5" type="ORF">IDH41_12630</name>
</gene>
<comment type="catalytic activity">
    <reaction evidence="4">
        <text>a 2-deoxystreptamine antibiotic + acetyl-CoA = an N(3)-acetyl-2-deoxystreptamine antibiotic + CoA + H(+)</text>
        <dbReference type="Rhea" id="RHEA:12665"/>
        <dbReference type="ChEBI" id="CHEBI:15378"/>
        <dbReference type="ChEBI" id="CHEBI:57287"/>
        <dbReference type="ChEBI" id="CHEBI:57288"/>
        <dbReference type="ChEBI" id="CHEBI:57921"/>
        <dbReference type="ChEBI" id="CHEBI:77452"/>
        <dbReference type="EC" id="2.3.1.81"/>
    </reaction>
</comment>
<keyword evidence="2 4" id="KW-0808">Transferase</keyword>
<dbReference type="GO" id="GO:0046677">
    <property type="term" value="P:response to antibiotic"/>
    <property type="evidence" value="ECO:0007669"/>
    <property type="project" value="UniProtKB-KW"/>
</dbReference>
<reference evidence="5" key="1">
    <citation type="submission" date="2020-09" db="EMBL/GenBank/DDBJ databases">
        <title>A novel bacterium of genus Paenibacillus, isolated from South China Sea.</title>
        <authorList>
            <person name="Huang H."/>
            <person name="Mo K."/>
            <person name="Hu Y."/>
        </authorList>
    </citation>
    <scope>NUCLEOTIDE SEQUENCE</scope>
    <source>
        <strain evidence="5">IB182493</strain>
    </source>
</reference>
<accession>A0A927CLJ1</accession>
<dbReference type="Pfam" id="PF02522">
    <property type="entry name" value="Antibiotic_NAT"/>
    <property type="match status" value="1"/>
</dbReference>
<keyword evidence="3 4" id="KW-0012">Acyltransferase</keyword>
<comment type="caution">
    <text evidence="5">The sequence shown here is derived from an EMBL/GenBank/DDBJ whole genome shotgun (WGS) entry which is preliminary data.</text>
</comment>
<dbReference type="RefSeq" id="WP_190861484.1">
    <property type="nucleotide sequence ID" value="NZ_JACXIY010000014.1"/>
</dbReference>
<evidence type="ECO:0000256" key="2">
    <source>
        <dbReference type="ARBA" id="ARBA00022679"/>
    </source>
</evidence>
<dbReference type="PANTHER" id="PTHR11104:SF0">
    <property type="entry name" value="SPBETA PROPHAGE-DERIVED AMINOGLYCOSIDE N(3')-ACETYLTRANSFERASE-LIKE PROTEIN YOKD"/>
    <property type="match status" value="1"/>
</dbReference>
<dbReference type="EMBL" id="JACXIY010000014">
    <property type="protein sequence ID" value="MBD2869427.1"/>
    <property type="molecule type" value="Genomic_DNA"/>
</dbReference>
<keyword evidence="4" id="KW-0046">Antibiotic resistance</keyword>
<dbReference type="EC" id="2.3.1.-" evidence="4"/>
<dbReference type="Proteomes" id="UP000632125">
    <property type="component" value="Unassembled WGS sequence"/>
</dbReference>
<proteinExistence type="inferred from homology"/>
<dbReference type="PANTHER" id="PTHR11104">
    <property type="entry name" value="AMINOGLYCOSIDE N3-ACETYLTRANSFERASE"/>
    <property type="match status" value="1"/>
</dbReference>
<sequence>MEELQGDMFTVETLKADLKALGVAPGMTVIAHSSMKALGGWVVGGAAAVILALEQCLGEKGTLVMPTHTGDLSDPAGWRFPPVKESWWPAIRETMPAYEADLTPTRMMGLIPECFRKQNGVVRSGHPQVSFAAWGHKKEKITNGHGLSYSLGEGSPLARLYEEDGRVLLLGVGHGNNTSIHLAEYRADFAGKSLMTNTAPVFEGGVRKWARFDDIEPDSDDFERIGEAFERETNHVVGGKVANADARLMPVKPLVDFAVAWMEANRGR</sequence>
<evidence type="ECO:0000256" key="4">
    <source>
        <dbReference type="RuleBase" id="RU365031"/>
    </source>
</evidence>
<dbReference type="InterPro" id="IPR003679">
    <property type="entry name" value="Amioglycoside_AcTrfase"/>
</dbReference>